<sequence>MKYEKKMSFLFFSCLSLPVFAQSSLPLALEEYYQPTGIEGTYPAWQRKGQPNVIYNLCLDKWTGPEERIVAMCGDGVNGNDAGFQSGYFDLWFLKLDRVVSSERVKSEGRYGESGSAYVVKIGKRWGIVTESGTDGQGAKIRYRHFYLPAKSNKVSEVAWLLVHLDNKATCDVDVDCLRDELNTQVVFEENTNDDYPNMLIHSVGILAGKDVNVTQVVLFDRKNNRYNIPHFIQDPM</sequence>
<keyword evidence="1" id="KW-0732">Signal</keyword>
<evidence type="ECO:0000313" key="3">
    <source>
        <dbReference type="Proteomes" id="UP000249005"/>
    </source>
</evidence>
<dbReference type="AlphaFoldDB" id="A0A2X4V2W7"/>
<dbReference type="RefSeq" id="WP_111740487.1">
    <property type="nucleotide sequence ID" value="NZ_LR698987.1"/>
</dbReference>
<dbReference type="OrthoDB" id="6629766at2"/>
<keyword evidence="3" id="KW-1185">Reference proteome</keyword>
<accession>A0A2X4V2W7</accession>
<dbReference type="EMBL" id="LS483470">
    <property type="protein sequence ID" value="SQI41172.1"/>
    <property type="molecule type" value="Genomic_DNA"/>
</dbReference>
<evidence type="ECO:0000256" key="1">
    <source>
        <dbReference type="SAM" id="SignalP"/>
    </source>
</evidence>
<name>A0A2X4V2W7_9GAMM</name>
<gene>
    <name evidence="2" type="ORF">NCTC12151_01974</name>
</gene>
<evidence type="ECO:0000313" key="2">
    <source>
        <dbReference type="EMBL" id="SQI41172.1"/>
    </source>
</evidence>
<dbReference type="Proteomes" id="UP000249005">
    <property type="component" value="Chromosome 1"/>
</dbReference>
<organism evidence="2 3">
    <name type="scientific">Leminorella richardii</name>
    <dbReference type="NCBI Taxonomy" id="158841"/>
    <lineage>
        <taxon>Bacteria</taxon>
        <taxon>Pseudomonadati</taxon>
        <taxon>Pseudomonadota</taxon>
        <taxon>Gammaproteobacteria</taxon>
        <taxon>Enterobacterales</taxon>
        <taxon>Budviciaceae</taxon>
        <taxon>Leminorella</taxon>
    </lineage>
</organism>
<reference evidence="2 3" key="1">
    <citation type="submission" date="2018-06" db="EMBL/GenBank/DDBJ databases">
        <authorList>
            <consortium name="Pathogen Informatics"/>
            <person name="Doyle S."/>
        </authorList>
    </citation>
    <scope>NUCLEOTIDE SEQUENCE [LARGE SCALE GENOMIC DNA]</scope>
    <source>
        <strain evidence="2 3">NCTC12151</strain>
    </source>
</reference>
<protein>
    <submittedName>
        <fullName evidence="2">Uncharacterized protein</fullName>
    </submittedName>
</protein>
<feature type="chain" id="PRO_5016008222" evidence="1">
    <location>
        <begin position="22"/>
        <end position="237"/>
    </location>
</feature>
<proteinExistence type="predicted"/>
<feature type="signal peptide" evidence="1">
    <location>
        <begin position="1"/>
        <end position="21"/>
    </location>
</feature>
<dbReference type="KEGG" id="lri:NCTC12151_01974"/>